<feature type="region of interest" description="Disordered" evidence="1">
    <location>
        <begin position="21"/>
        <end position="100"/>
    </location>
</feature>
<keyword evidence="2" id="KW-0732">Signal</keyword>
<gene>
    <name evidence="4" type="ORF">B842_11415</name>
</gene>
<name>A0A0B5D532_9CORY</name>
<keyword evidence="5" id="KW-1185">Reference proteome</keyword>
<dbReference type="STRING" id="1223515.B842_11415"/>
<feature type="domain" description="LytR/CpsA/Psr regulator C-terminal" evidence="3">
    <location>
        <begin position="94"/>
        <end position="182"/>
    </location>
</feature>
<reference evidence="4 5" key="1">
    <citation type="submission" date="2013-04" db="EMBL/GenBank/DDBJ databases">
        <title>Complete genome sequence of Corynebacterium humireducens DSM 45392(T), isolated from a wastewater-fed microbial fuel cell.</title>
        <authorList>
            <person name="Ruckert C."/>
            <person name="Albersmeier A."/>
            <person name="Kalinowski J."/>
        </authorList>
    </citation>
    <scope>NUCLEOTIDE SEQUENCE [LARGE SCALE GENOMIC DNA]</scope>
    <source>
        <strain evidence="5">MFC-5</strain>
    </source>
</reference>
<feature type="chain" id="PRO_5002101106" evidence="2">
    <location>
        <begin position="18"/>
        <end position="188"/>
    </location>
</feature>
<evidence type="ECO:0000256" key="1">
    <source>
        <dbReference type="SAM" id="MobiDB-lite"/>
    </source>
</evidence>
<dbReference type="EMBL" id="CP005286">
    <property type="protein sequence ID" value="AJE34130.1"/>
    <property type="molecule type" value="Genomic_DNA"/>
</dbReference>
<dbReference type="Gene3D" id="3.30.70.2390">
    <property type="match status" value="1"/>
</dbReference>
<dbReference type="KEGG" id="chm:B842_11415"/>
<organism evidence="4 5">
    <name type="scientific">Corynebacterium humireducens NBRC 106098 = DSM 45392</name>
    <dbReference type="NCBI Taxonomy" id="1223515"/>
    <lineage>
        <taxon>Bacteria</taxon>
        <taxon>Bacillati</taxon>
        <taxon>Actinomycetota</taxon>
        <taxon>Actinomycetes</taxon>
        <taxon>Mycobacteriales</taxon>
        <taxon>Corynebacteriaceae</taxon>
        <taxon>Corynebacterium</taxon>
    </lineage>
</organism>
<evidence type="ECO:0000313" key="4">
    <source>
        <dbReference type="EMBL" id="AJE34130.1"/>
    </source>
</evidence>
<dbReference type="AlphaFoldDB" id="A0A0B5D532"/>
<evidence type="ECO:0000256" key="2">
    <source>
        <dbReference type="SAM" id="SignalP"/>
    </source>
</evidence>
<dbReference type="HOGENOM" id="CLU_073279_0_1_11"/>
<accession>A0A0B5D532</accession>
<dbReference type="InterPro" id="IPR027381">
    <property type="entry name" value="LytR/CpsA/Psr_C"/>
</dbReference>
<feature type="compositionally biased region" description="Pro residues" evidence="1">
    <location>
        <begin position="81"/>
        <end position="90"/>
    </location>
</feature>
<dbReference type="Pfam" id="PF13399">
    <property type="entry name" value="LytR_C"/>
    <property type="match status" value="1"/>
</dbReference>
<dbReference type="Proteomes" id="UP000031524">
    <property type="component" value="Chromosome"/>
</dbReference>
<proteinExistence type="predicted"/>
<feature type="signal peptide" evidence="2">
    <location>
        <begin position="1"/>
        <end position="17"/>
    </location>
</feature>
<sequence>MVLIAVAVLLAMWGLYASTQNSSDTTDGAGSATSADTTAVATAPGRSASPEADRDTAAADAADDAADAEAREEGDVEKQQPPAPRPAPAPEPERLNVLNNSTVPNLAAQVADRLREDGFEVGEVGNLADHILPETTVFFQPGNAAAEQRARELADRLGGVAREYEGFLPENTAGRNDLTLVLVNQVAL</sequence>
<feature type="compositionally biased region" description="Low complexity" evidence="1">
    <location>
        <begin position="22"/>
        <end position="43"/>
    </location>
</feature>
<evidence type="ECO:0000313" key="5">
    <source>
        <dbReference type="Proteomes" id="UP000031524"/>
    </source>
</evidence>
<feature type="compositionally biased region" description="Basic and acidic residues" evidence="1">
    <location>
        <begin position="68"/>
        <end position="78"/>
    </location>
</feature>
<evidence type="ECO:0000259" key="3">
    <source>
        <dbReference type="Pfam" id="PF13399"/>
    </source>
</evidence>
<protein>
    <submittedName>
        <fullName evidence="4">Putative secreted protein</fullName>
    </submittedName>
</protein>